<dbReference type="GO" id="GO:0051539">
    <property type="term" value="F:4 iron, 4 sulfur cluster binding"/>
    <property type="evidence" value="ECO:0007669"/>
    <property type="project" value="UniProtKB-KW"/>
</dbReference>
<dbReference type="AlphaFoldDB" id="A0A1Q8QHJ9"/>
<evidence type="ECO:0000313" key="11">
    <source>
        <dbReference type="Proteomes" id="UP000186102"/>
    </source>
</evidence>
<keyword evidence="4" id="KW-0479">Metal-binding</keyword>
<dbReference type="InterPro" id="IPR050612">
    <property type="entry name" value="Prok_Mopterin_Oxidored"/>
</dbReference>
<accession>A0A1Q8QHJ9</accession>
<organism evidence="10 11">
    <name type="scientific">Desulfosporosinus metallidurans</name>
    <dbReference type="NCBI Taxonomy" id="1888891"/>
    <lineage>
        <taxon>Bacteria</taxon>
        <taxon>Bacillati</taxon>
        <taxon>Bacillota</taxon>
        <taxon>Clostridia</taxon>
        <taxon>Eubacteriales</taxon>
        <taxon>Desulfitobacteriaceae</taxon>
        <taxon>Desulfosporosinus</taxon>
    </lineage>
</organism>
<evidence type="ECO:0000256" key="2">
    <source>
        <dbReference type="ARBA" id="ARBA00022485"/>
    </source>
</evidence>
<keyword evidence="2" id="KW-0004">4Fe-4S</keyword>
<sequence>MNRRDFIKSVVTVGTISALGLGLDSIIPAALADEKMTSSTPYDHDALPVEMRIDPKTGKVELNPDIILRNSVCLGCWSNCGNRVKINKKTGKIMRVLGNPYHPSNAEPHLPYNTPLAESFKSLGQYQELGHIERATVCQRGNSAFQIVYDPNRILTPLKRAGKRGEGKWKPITWEQVVQETVEGGQLFQEIGETQVIEGLRQVRDLKTPLNPEEPEWGPKANQFVFIGGRDDGRTEFATRFVTKSFGSPNFYGHGGICGGSRRIAFLSFLDSWDKKPHMKADYMGSEFVMFFGNAPGQAGAPFQPMARKSALAQANNGMKAVLIDPVLQNGMYTSPDSAESSWVPIRPGSDGAMAMAMVRWAFEQKKINEAYLSAPSKEAAAKRKNPSWTNATYLVIQEPDHPDFGKFLRAEQIGLSSSSAPAAQAPAGGGPAPVPTPDYVVIDTASGKPMLYSQSEEGTILYSGKLNVGGTDVLVKTSLQLLMEEANRYTFNQYAEATGLAETKLLSLAKEFFNHGTKAATDHHGGVAMHANGFYSSLAVIMLNALVGNINRKGGSTKSGGGYLAIDKGARYDLVSFPGMVKPQGFKLSREGRRYEDTPEFKKKKASGQNPYPATLPWSPLADSMVGNVIPSMMAGYPYTAKILMMWMANPFYSTPGLFQKDVENYVQDPKNIPLIISVDVLMGDSSMYADYIIPDTTFYESWGVPTVWNLILTKVNGARRPVVEPLVGKTTDGVPMSFEAYCIEVGKRLNLPGVGPKAIPNTQGEPTPMNSREDFFLKALANLAFDETPLPNISAEELQLTGLDQELNYAVSSLTPEEWQKVYYILARGGRFEDYDKCYDGEVLHNKFSKIINIYNEKLGTTRNSFTGEHLPGTAVWQPPALADGRTLDQVYPDSQWPFHIVSYKPRYRNGGYLSNVPLLQDMAKTNYIEINLADAAKLDIHDGDQVKLITPAGEATGTAKIRRGVRQGTLAVEYGFGHWAAGAKSYQIGSKNVSGDPTLGQGVLLNLITLRDPSLKTSHPLTDWVGGSTDRNSTKARLVKLS</sequence>
<dbReference type="GO" id="GO:0016491">
    <property type="term" value="F:oxidoreductase activity"/>
    <property type="evidence" value="ECO:0007669"/>
    <property type="project" value="UniProtKB-KW"/>
</dbReference>
<evidence type="ECO:0000256" key="6">
    <source>
        <dbReference type="ARBA" id="ARBA00023002"/>
    </source>
</evidence>
<keyword evidence="11" id="KW-1185">Reference proteome</keyword>
<evidence type="ECO:0000259" key="9">
    <source>
        <dbReference type="PROSITE" id="PS51669"/>
    </source>
</evidence>
<dbReference type="EMBL" id="MLBF01000070">
    <property type="protein sequence ID" value="OLN26752.1"/>
    <property type="molecule type" value="Genomic_DNA"/>
</dbReference>
<dbReference type="Pfam" id="PF00384">
    <property type="entry name" value="Molybdopterin"/>
    <property type="match status" value="1"/>
</dbReference>
<keyword evidence="6" id="KW-0560">Oxidoreductase</keyword>
<dbReference type="SUPFAM" id="SSF50692">
    <property type="entry name" value="ADC-like"/>
    <property type="match status" value="1"/>
</dbReference>
<dbReference type="OrthoDB" id="9810782at2"/>
<dbReference type="SMART" id="SM00926">
    <property type="entry name" value="Molybdop_Fe4S4"/>
    <property type="match status" value="1"/>
</dbReference>
<dbReference type="GO" id="GO:0046872">
    <property type="term" value="F:metal ion binding"/>
    <property type="evidence" value="ECO:0007669"/>
    <property type="project" value="UniProtKB-KW"/>
</dbReference>
<evidence type="ECO:0000256" key="7">
    <source>
        <dbReference type="ARBA" id="ARBA00023004"/>
    </source>
</evidence>
<gene>
    <name evidence="10" type="ORF">DSOL_4846</name>
</gene>
<dbReference type="PROSITE" id="PS51669">
    <property type="entry name" value="4FE4S_MOW_BIS_MGD"/>
    <property type="match status" value="1"/>
</dbReference>
<protein>
    <submittedName>
        <fullName evidence="10">Tetrathionate reductase subunit A</fullName>
    </submittedName>
</protein>
<keyword evidence="3" id="KW-0500">Molybdenum</keyword>
<dbReference type="InterPro" id="IPR041929">
    <property type="entry name" value="Tetrathionate-R_A_N"/>
</dbReference>
<keyword evidence="8" id="KW-0411">Iron-sulfur</keyword>
<keyword evidence="7" id="KW-0408">Iron</keyword>
<dbReference type="Gene3D" id="3.30.200.210">
    <property type="match status" value="1"/>
</dbReference>
<proteinExistence type="inferred from homology"/>
<dbReference type="Gene3D" id="3.40.228.10">
    <property type="entry name" value="Dimethylsulfoxide Reductase, domain 2"/>
    <property type="match status" value="1"/>
</dbReference>
<dbReference type="InterPro" id="IPR037946">
    <property type="entry name" value="MopB_CT_Tetrathionate"/>
</dbReference>
<keyword evidence="5" id="KW-0732">Signal</keyword>
<name>A0A1Q8QHJ9_9FIRM</name>
<evidence type="ECO:0000313" key="10">
    <source>
        <dbReference type="EMBL" id="OLN26752.1"/>
    </source>
</evidence>
<dbReference type="RefSeq" id="WP_075367124.1">
    <property type="nucleotide sequence ID" value="NZ_MLBF01000070.1"/>
</dbReference>
<dbReference type="CDD" id="cd02758">
    <property type="entry name" value="MopB_Tetrathionate-Ra"/>
    <property type="match status" value="1"/>
</dbReference>
<evidence type="ECO:0000256" key="3">
    <source>
        <dbReference type="ARBA" id="ARBA00022505"/>
    </source>
</evidence>
<reference evidence="10 11" key="1">
    <citation type="submission" date="2016-09" db="EMBL/GenBank/DDBJ databases">
        <title>Complete genome of Desulfosporosinus sp. OL.</title>
        <authorList>
            <person name="Mardanov A."/>
            <person name="Beletsky A."/>
            <person name="Panova A."/>
            <person name="Karnachuk O."/>
            <person name="Ravin N."/>
        </authorList>
    </citation>
    <scope>NUCLEOTIDE SEQUENCE [LARGE SCALE GENOMIC DNA]</scope>
    <source>
        <strain evidence="10 11">OL</strain>
    </source>
</reference>
<dbReference type="Proteomes" id="UP000186102">
    <property type="component" value="Unassembled WGS sequence"/>
</dbReference>
<comment type="similarity">
    <text evidence="1">Belongs to the prokaryotic molybdopterin-containing oxidoreductase family.</text>
</comment>
<dbReference type="InterPro" id="IPR009010">
    <property type="entry name" value="Asp_de-COase-like_dom_sf"/>
</dbReference>
<feature type="domain" description="4Fe-4S Mo/W bis-MGD-type" evidence="9">
    <location>
        <begin position="66"/>
        <end position="152"/>
    </location>
</feature>
<dbReference type="PANTHER" id="PTHR43742">
    <property type="entry name" value="TRIMETHYLAMINE-N-OXIDE REDUCTASE"/>
    <property type="match status" value="1"/>
</dbReference>
<dbReference type="InterPro" id="IPR006656">
    <property type="entry name" value="Mopterin_OxRdtase"/>
</dbReference>
<dbReference type="STRING" id="1888891.DSOL_4846"/>
<dbReference type="Pfam" id="PF01568">
    <property type="entry name" value="Molydop_binding"/>
    <property type="match status" value="1"/>
</dbReference>
<dbReference type="CDD" id="cd02780">
    <property type="entry name" value="MopB_CT_Tetrathionate_Arsenate-R"/>
    <property type="match status" value="1"/>
</dbReference>
<dbReference type="InterPro" id="IPR006657">
    <property type="entry name" value="MoPterin_dinucl-bd_dom"/>
</dbReference>
<dbReference type="InterPro" id="IPR006963">
    <property type="entry name" value="Mopterin_OxRdtase_4Fe-4S_dom"/>
</dbReference>
<evidence type="ECO:0000256" key="8">
    <source>
        <dbReference type="ARBA" id="ARBA00023014"/>
    </source>
</evidence>
<evidence type="ECO:0000256" key="4">
    <source>
        <dbReference type="ARBA" id="ARBA00022723"/>
    </source>
</evidence>
<dbReference type="Gene3D" id="2.40.40.20">
    <property type="match status" value="1"/>
</dbReference>
<evidence type="ECO:0000256" key="5">
    <source>
        <dbReference type="ARBA" id="ARBA00022729"/>
    </source>
</evidence>
<dbReference type="PANTHER" id="PTHR43742:SF9">
    <property type="entry name" value="TETRATHIONATE REDUCTASE SUBUNIT A"/>
    <property type="match status" value="1"/>
</dbReference>
<comment type="caution">
    <text evidence="10">The sequence shown here is derived from an EMBL/GenBank/DDBJ whole genome shotgun (WGS) entry which is preliminary data.</text>
</comment>
<dbReference type="SUPFAM" id="SSF53706">
    <property type="entry name" value="Formate dehydrogenase/DMSO reductase, domains 1-3"/>
    <property type="match status" value="1"/>
</dbReference>
<dbReference type="GO" id="GO:0043546">
    <property type="term" value="F:molybdopterin cofactor binding"/>
    <property type="evidence" value="ECO:0007669"/>
    <property type="project" value="InterPro"/>
</dbReference>
<evidence type="ECO:0000256" key="1">
    <source>
        <dbReference type="ARBA" id="ARBA00010312"/>
    </source>
</evidence>
<dbReference type="Gene3D" id="3.40.50.740">
    <property type="match status" value="1"/>
</dbReference>